<keyword evidence="1" id="KW-0472">Membrane</keyword>
<accession>A0A8D9E4H5</accession>
<proteinExistence type="predicted"/>
<evidence type="ECO:0000256" key="1">
    <source>
        <dbReference type="SAM" id="Phobius"/>
    </source>
</evidence>
<dbReference type="EMBL" id="HBUF01419180">
    <property type="protein sequence ID" value="CAG6740445.1"/>
    <property type="molecule type" value="Transcribed_RNA"/>
</dbReference>
<organism evidence="2">
    <name type="scientific">Cacopsylla melanoneura</name>
    <dbReference type="NCBI Taxonomy" id="428564"/>
    <lineage>
        <taxon>Eukaryota</taxon>
        <taxon>Metazoa</taxon>
        <taxon>Ecdysozoa</taxon>
        <taxon>Arthropoda</taxon>
        <taxon>Hexapoda</taxon>
        <taxon>Insecta</taxon>
        <taxon>Pterygota</taxon>
        <taxon>Neoptera</taxon>
        <taxon>Paraneoptera</taxon>
        <taxon>Hemiptera</taxon>
        <taxon>Sternorrhyncha</taxon>
        <taxon>Psylloidea</taxon>
        <taxon>Psyllidae</taxon>
        <taxon>Psyllinae</taxon>
        <taxon>Cacopsylla</taxon>
    </lineage>
</organism>
<dbReference type="EMBL" id="HBUF01419178">
    <property type="protein sequence ID" value="CAG6740443.1"/>
    <property type="molecule type" value="Transcribed_RNA"/>
</dbReference>
<sequence length="107" mass="12698">MRQSIGENFFLLIPSLSFFCLFVYYVKLYDKLIKHISIQTIFNDNFFLMYLIRSLFSSVLVGYIISPPFVLCNLCYQTRRYCSLVVLNKEAEKRNADSTNDTTFRNY</sequence>
<protein>
    <submittedName>
        <fullName evidence="2">Uncharacterized protein</fullName>
    </submittedName>
</protein>
<name>A0A8D9E4H5_9HEMI</name>
<reference evidence="2" key="1">
    <citation type="submission" date="2021-05" db="EMBL/GenBank/DDBJ databases">
        <authorList>
            <person name="Alioto T."/>
            <person name="Alioto T."/>
            <person name="Gomez Garrido J."/>
        </authorList>
    </citation>
    <scope>NUCLEOTIDE SEQUENCE</scope>
</reference>
<evidence type="ECO:0000313" key="2">
    <source>
        <dbReference type="EMBL" id="CAG6740443.1"/>
    </source>
</evidence>
<dbReference type="AlphaFoldDB" id="A0A8D9E4H5"/>
<dbReference type="EMBL" id="HBUF01419179">
    <property type="protein sequence ID" value="CAG6740444.1"/>
    <property type="molecule type" value="Transcribed_RNA"/>
</dbReference>
<keyword evidence="1" id="KW-0812">Transmembrane</keyword>
<feature type="transmembrane region" description="Helical" evidence="1">
    <location>
        <begin position="46"/>
        <end position="71"/>
    </location>
</feature>
<keyword evidence="1" id="KW-1133">Transmembrane helix</keyword>
<feature type="transmembrane region" description="Helical" evidence="1">
    <location>
        <begin position="9"/>
        <end position="26"/>
    </location>
</feature>